<dbReference type="PANTHER" id="PTHR28242:SF52">
    <property type="entry name" value="PHOSPHORELAY INTERMEDIATE PROTEIN YPD1"/>
    <property type="match status" value="1"/>
</dbReference>
<evidence type="ECO:0000256" key="2">
    <source>
        <dbReference type="SAM" id="MobiDB-lite"/>
    </source>
</evidence>
<accession>A0A2T6ZAM3</accession>
<evidence type="ECO:0000313" key="5">
    <source>
        <dbReference type="Proteomes" id="UP000244722"/>
    </source>
</evidence>
<dbReference type="GO" id="GO:0043424">
    <property type="term" value="F:protein histidine kinase binding"/>
    <property type="evidence" value="ECO:0007669"/>
    <property type="project" value="InterPro"/>
</dbReference>
<proteinExistence type="predicted"/>
<dbReference type="GO" id="GO:0005634">
    <property type="term" value="C:nucleus"/>
    <property type="evidence" value="ECO:0007669"/>
    <property type="project" value="TreeGrafter"/>
</dbReference>
<dbReference type="GO" id="GO:0005737">
    <property type="term" value="C:cytoplasm"/>
    <property type="evidence" value="ECO:0007669"/>
    <property type="project" value="TreeGrafter"/>
</dbReference>
<feature type="domain" description="HPt" evidence="3">
    <location>
        <begin position="54"/>
        <end position="153"/>
    </location>
</feature>
<dbReference type="InterPro" id="IPR008207">
    <property type="entry name" value="Sig_transdc_His_kin_Hpt_dom"/>
</dbReference>
<dbReference type="SUPFAM" id="SSF47226">
    <property type="entry name" value="Histidine-containing phosphotransfer domain, HPT domain"/>
    <property type="match status" value="1"/>
</dbReference>
<dbReference type="PROSITE" id="PS50894">
    <property type="entry name" value="HPT"/>
    <property type="match status" value="1"/>
</dbReference>
<keyword evidence="1" id="KW-0597">Phosphoprotein</keyword>
<dbReference type="Proteomes" id="UP000244722">
    <property type="component" value="Unassembled WGS sequence"/>
</dbReference>
<organism evidence="4 5">
    <name type="scientific">Tuber borchii</name>
    <name type="common">White truffle</name>
    <dbReference type="NCBI Taxonomy" id="42251"/>
    <lineage>
        <taxon>Eukaryota</taxon>
        <taxon>Fungi</taxon>
        <taxon>Dikarya</taxon>
        <taxon>Ascomycota</taxon>
        <taxon>Pezizomycotina</taxon>
        <taxon>Pezizomycetes</taxon>
        <taxon>Pezizales</taxon>
        <taxon>Tuberaceae</taxon>
        <taxon>Tuber</taxon>
    </lineage>
</organism>
<feature type="region of interest" description="Disordered" evidence="2">
    <location>
        <begin position="1"/>
        <end position="31"/>
    </location>
</feature>
<dbReference type="AlphaFoldDB" id="A0A2T6ZAM3"/>
<comment type="caution">
    <text evidence="4">The sequence shown here is derived from an EMBL/GenBank/DDBJ whole genome shotgun (WGS) entry which is preliminary data.</text>
</comment>
<dbReference type="GO" id="GO:0009927">
    <property type="term" value="F:histidine phosphotransfer kinase activity"/>
    <property type="evidence" value="ECO:0007669"/>
    <property type="project" value="InterPro"/>
</dbReference>
<feature type="compositionally biased region" description="Polar residues" evidence="2">
    <location>
        <begin position="22"/>
        <end position="31"/>
    </location>
</feature>
<name>A0A2T6ZAM3_TUBBO</name>
<keyword evidence="4" id="KW-0808">Transferase</keyword>
<gene>
    <name evidence="4" type="ORF">B9Z19DRAFT_1104342</name>
</gene>
<reference evidence="4 5" key="1">
    <citation type="submission" date="2017-04" db="EMBL/GenBank/DDBJ databases">
        <title>Draft genome sequence of Tuber borchii Vittad., a whitish edible truffle.</title>
        <authorList>
            <consortium name="DOE Joint Genome Institute"/>
            <person name="Murat C."/>
            <person name="Kuo A."/>
            <person name="Barry K.W."/>
            <person name="Clum A."/>
            <person name="Dockter R.B."/>
            <person name="Fauchery L."/>
            <person name="Iotti M."/>
            <person name="Kohler A."/>
            <person name="Labutti K."/>
            <person name="Lindquist E.A."/>
            <person name="Lipzen A."/>
            <person name="Ohm R.A."/>
            <person name="Wang M."/>
            <person name="Grigoriev I.V."/>
            <person name="Zambonelli A."/>
            <person name="Martin F.M."/>
        </authorList>
    </citation>
    <scope>NUCLEOTIDE SEQUENCE [LARGE SCALE GENOMIC DNA]</scope>
    <source>
        <strain evidence="4 5">Tbo3840</strain>
    </source>
</reference>
<dbReference type="Pfam" id="PF01627">
    <property type="entry name" value="Hpt"/>
    <property type="match status" value="1"/>
</dbReference>
<dbReference type="PANTHER" id="PTHR28242">
    <property type="entry name" value="PHOSPHORELAY INTERMEDIATE PROTEIN YPD1"/>
    <property type="match status" value="1"/>
</dbReference>
<dbReference type="InterPro" id="IPR036641">
    <property type="entry name" value="HPT_dom_sf"/>
</dbReference>
<dbReference type="EMBL" id="NESQ01000515">
    <property type="protein sequence ID" value="PUU72523.1"/>
    <property type="molecule type" value="Genomic_DNA"/>
</dbReference>
<protein>
    <submittedName>
        <fullName evidence="4">Signal transduction histidine kinase</fullName>
    </submittedName>
</protein>
<dbReference type="SMART" id="SM00073">
    <property type="entry name" value="HPT"/>
    <property type="match status" value="1"/>
</dbReference>
<dbReference type="GO" id="GO:0000160">
    <property type="term" value="P:phosphorelay signal transduction system"/>
    <property type="evidence" value="ECO:0007669"/>
    <property type="project" value="InterPro"/>
</dbReference>
<evidence type="ECO:0000256" key="1">
    <source>
        <dbReference type="PROSITE-ProRule" id="PRU00110"/>
    </source>
</evidence>
<dbReference type="Gene3D" id="1.20.120.160">
    <property type="entry name" value="HPT domain"/>
    <property type="match status" value="1"/>
</dbReference>
<sequence>MPSKDTDTITTKETAAVEESESYQSEQALANSYDTGSIDRSVFDQILEMDDDEERDFSRTIVFGFMEQAEQSFKDMEDSLKGKDLAQLSSLGHFLKGSSATLGLVKVQDYCEKIQNLGSDPDKTRTTNADDREERLAGITSVLGEMKEEYKCVCVRFRKFYDDLNGDSQL</sequence>
<keyword evidence="5" id="KW-1185">Reference proteome</keyword>
<feature type="modified residue" description="Phosphohistidine" evidence="1">
    <location>
        <position position="93"/>
    </location>
</feature>
<dbReference type="InterPro" id="IPR045871">
    <property type="entry name" value="AHP1-5/YPD1"/>
</dbReference>
<dbReference type="CDD" id="cd00088">
    <property type="entry name" value="HPT"/>
    <property type="match status" value="1"/>
</dbReference>
<keyword evidence="4" id="KW-0418">Kinase</keyword>
<evidence type="ECO:0000259" key="3">
    <source>
        <dbReference type="PROSITE" id="PS50894"/>
    </source>
</evidence>
<dbReference type="STRING" id="42251.A0A2T6ZAM3"/>
<evidence type="ECO:0000313" key="4">
    <source>
        <dbReference type="EMBL" id="PUU72523.1"/>
    </source>
</evidence>
<dbReference type="OrthoDB" id="1673781at2759"/>